<gene>
    <name evidence="5" type="ORF">GCM10009550_45020</name>
</gene>
<dbReference type="RefSeq" id="WP_344242879.1">
    <property type="nucleotide sequence ID" value="NZ_BAAAHH010000019.1"/>
</dbReference>
<dbReference type="EMBL" id="BAAAHH010000019">
    <property type="protein sequence ID" value="GAA0957513.1"/>
    <property type="molecule type" value="Genomic_DNA"/>
</dbReference>
<evidence type="ECO:0000313" key="5">
    <source>
        <dbReference type="EMBL" id="GAA0957513.1"/>
    </source>
</evidence>
<keyword evidence="1" id="KW-0479">Metal-binding</keyword>
<feature type="transmembrane region" description="Helical" evidence="4">
    <location>
        <begin position="42"/>
        <end position="61"/>
    </location>
</feature>
<dbReference type="PROSITE" id="PS00518">
    <property type="entry name" value="ZF_RING_1"/>
    <property type="match status" value="1"/>
</dbReference>
<keyword evidence="4" id="KW-0812">Transmembrane</keyword>
<evidence type="ECO:0000256" key="2">
    <source>
        <dbReference type="ARBA" id="ARBA00022771"/>
    </source>
</evidence>
<keyword evidence="4" id="KW-0472">Membrane</keyword>
<keyword evidence="4" id="KW-1133">Transmembrane helix</keyword>
<reference evidence="5 6" key="1">
    <citation type="journal article" date="2019" name="Int. J. Syst. Evol. Microbiol.">
        <title>The Global Catalogue of Microorganisms (GCM) 10K type strain sequencing project: providing services to taxonomists for standard genome sequencing and annotation.</title>
        <authorList>
            <consortium name="The Broad Institute Genomics Platform"/>
            <consortium name="The Broad Institute Genome Sequencing Center for Infectious Disease"/>
            <person name="Wu L."/>
            <person name="Ma J."/>
        </authorList>
    </citation>
    <scope>NUCLEOTIDE SEQUENCE [LARGE SCALE GENOMIC DNA]</scope>
    <source>
        <strain evidence="5 6">JCM 10696</strain>
    </source>
</reference>
<comment type="caution">
    <text evidence="5">The sequence shown here is derived from an EMBL/GenBank/DDBJ whole genome shotgun (WGS) entry which is preliminary data.</text>
</comment>
<evidence type="ECO:0000256" key="1">
    <source>
        <dbReference type="ARBA" id="ARBA00022723"/>
    </source>
</evidence>
<name>A0ABN1RI93_9ACTN</name>
<proteinExistence type="predicted"/>
<sequence>MSCEHLICAYCAGPVEEGRCPSCRAARSRLHRSQGPLTPQQLAIIAALVLILAFGLMAPHLG</sequence>
<evidence type="ECO:0000256" key="4">
    <source>
        <dbReference type="SAM" id="Phobius"/>
    </source>
</evidence>
<keyword evidence="2" id="KW-0863">Zinc-finger</keyword>
<dbReference type="Proteomes" id="UP001500665">
    <property type="component" value="Unassembled WGS sequence"/>
</dbReference>
<evidence type="ECO:0000256" key="3">
    <source>
        <dbReference type="ARBA" id="ARBA00022833"/>
    </source>
</evidence>
<keyword evidence="3" id="KW-0862">Zinc</keyword>
<organism evidence="5 6">
    <name type="scientific">Actinocorallia libanotica</name>
    <dbReference type="NCBI Taxonomy" id="46162"/>
    <lineage>
        <taxon>Bacteria</taxon>
        <taxon>Bacillati</taxon>
        <taxon>Actinomycetota</taxon>
        <taxon>Actinomycetes</taxon>
        <taxon>Streptosporangiales</taxon>
        <taxon>Thermomonosporaceae</taxon>
        <taxon>Actinocorallia</taxon>
    </lineage>
</organism>
<evidence type="ECO:0000313" key="6">
    <source>
        <dbReference type="Proteomes" id="UP001500665"/>
    </source>
</evidence>
<keyword evidence="6" id="KW-1185">Reference proteome</keyword>
<protein>
    <submittedName>
        <fullName evidence="5">Uncharacterized protein</fullName>
    </submittedName>
</protein>
<accession>A0ABN1RI93</accession>
<dbReference type="InterPro" id="IPR017907">
    <property type="entry name" value="Znf_RING_CS"/>
</dbReference>